<evidence type="ECO:0000256" key="7">
    <source>
        <dbReference type="ARBA" id="ARBA00022786"/>
    </source>
</evidence>
<dbReference type="PANTHER" id="PTHR10782">
    <property type="entry name" value="ZINC FINGER MIZ DOMAIN-CONTAINING PROTEIN"/>
    <property type="match status" value="1"/>
</dbReference>
<name>A0A9P4IY97_9PEZI</name>
<evidence type="ECO:0000256" key="5">
    <source>
        <dbReference type="ARBA" id="ARBA00022723"/>
    </source>
</evidence>
<dbReference type="PROSITE" id="PS51466">
    <property type="entry name" value="PINIT"/>
    <property type="match status" value="1"/>
</dbReference>
<dbReference type="InterPro" id="IPR013083">
    <property type="entry name" value="Znf_RING/FYVE/PHD"/>
</dbReference>
<evidence type="ECO:0000256" key="10">
    <source>
        <dbReference type="PROSITE-ProRule" id="PRU00452"/>
    </source>
</evidence>
<dbReference type="SMART" id="SM00513">
    <property type="entry name" value="SAP"/>
    <property type="match status" value="1"/>
</dbReference>
<dbReference type="GO" id="GO:0005634">
    <property type="term" value="C:nucleus"/>
    <property type="evidence" value="ECO:0007669"/>
    <property type="project" value="UniProtKB-SubCell"/>
</dbReference>
<evidence type="ECO:0000256" key="2">
    <source>
        <dbReference type="ARBA" id="ARBA00004718"/>
    </source>
</evidence>
<dbReference type="InterPro" id="IPR004181">
    <property type="entry name" value="Znf_MIZ"/>
</dbReference>
<dbReference type="GO" id="GO:0016925">
    <property type="term" value="P:protein sumoylation"/>
    <property type="evidence" value="ECO:0007669"/>
    <property type="project" value="TreeGrafter"/>
</dbReference>
<feature type="compositionally biased region" description="Polar residues" evidence="11">
    <location>
        <begin position="522"/>
        <end position="531"/>
    </location>
</feature>
<feature type="compositionally biased region" description="Polar residues" evidence="11">
    <location>
        <begin position="488"/>
        <end position="500"/>
    </location>
</feature>
<dbReference type="Pfam" id="PF14324">
    <property type="entry name" value="PINIT"/>
    <property type="match status" value="1"/>
</dbReference>
<dbReference type="EMBL" id="ML996088">
    <property type="protein sequence ID" value="KAF2151134.1"/>
    <property type="molecule type" value="Genomic_DNA"/>
</dbReference>
<comment type="caution">
    <text evidence="15">The sequence shown here is derived from an EMBL/GenBank/DDBJ whole genome shotgun (WGS) entry which is preliminary data.</text>
</comment>
<protein>
    <recommendedName>
        <fullName evidence="17">SP-RING-type domain-containing protein</fullName>
    </recommendedName>
</protein>
<dbReference type="OrthoDB" id="28127at2759"/>
<dbReference type="GO" id="GO:0000785">
    <property type="term" value="C:chromatin"/>
    <property type="evidence" value="ECO:0007669"/>
    <property type="project" value="TreeGrafter"/>
</dbReference>
<feature type="compositionally biased region" description="Polar residues" evidence="11">
    <location>
        <begin position="84"/>
        <end position="98"/>
    </location>
</feature>
<keyword evidence="6 10" id="KW-0863">Zinc-finger</keyword>
<reference evidence="15" key="1">
    <citation type="journal article" date="2020" name="Stud. Mycol.">
        <title>101 Dothideomycetes genomes: a test case for predicting lifestyles and emergence of pathogens.</title>
        <authorList>
            <person name="Haridas S."/>
            <person name="Albert R."/>
            <person name="Binder M."/>
            <person name="Bloem J."/>
            <person name="Labutti K."/>
            <person name="Salamov A."/>
            <person name="Andreopoulos B."/>
            <person name="Baker S."/>
            <person name="Barry K."/>
            <person name="Bills G."/>
            <person name="Bluhm B."/>
            <person name="Cannon C."/>
            <person name="Castanera R."/>
            <person name="Culley D."/>
            <person name="Daum C."/>
            <person name="Ezra D."/>
            <person name="Gonzalez J."/>
            <person name="Henrissat B."/>
            <person name="Kuo A."/>
            <person name="Liang C."/>
            <person name="Lipzen A."/>
            <person name="Lutzoni F."/>
            <person name="Magnuson J."/>
            <person name="Mondo S."/>
            <person name="Nolan M."/>
            <person name="Ohm R."/>
            <person name="Pangilinan J."/>
            <person name="Park H.-J."/>
            <person name="Ramirez L."/>
            <person name="Alfaro M."/>
            <person name="Sun H."/>
            <person name="Tritt A."/>
            <person name="Yoshinaga Y."/>
            <person name="Zwiers L.-H."/>
            <person name="Turgeon B."/>
            <person name="Goodwin S."/>
            <person name="Spatafora J."/>
            <person name="Crous P."/>
            <person name="Grigoriev I."/>
        </authorList>
    </citation>
    <scope>NUCLEOTIDE SEQUENCE</scope>
    <source>
        <strain evidence="15">CBS 260.36</strain>
    </source>
</reference>
<evidence type="ECO:0000256" key="9">
    <source>
        <dbReference type="ARBA" id="ARBA00023242"/>
    </source>
</evidence>
<feature type="domain" description="SAP" evidence="12">
    <location>
        <begin position="17"/>
        <end position="51"/>
    </location>
</feature>
<dbReference type="PANTHER" id="PTHR10782:SF100">
    <property type="entry name" value="LIGASE SIZA, PUTATIVE (AFU_ORTHOLOGUE AFUA_6G05240)-RELATED"/>
    <property type="match status" value="1"/>
</dbReference>
<keyword evidence="8" id="KW-0862">Zinc</keyword>
<dbReference type="PROSITE" id="PS50800">
    <property type="entry name" value="SAP"/>
    <property type="match status" value="1"/>
</dbReference>
<dbReference type="Pfam" id="PF18953">
    <property type="entry name" value="SAP_new25"/>
    <property type="match status" value="1"/>
</dbReference>
<evidence type="ECO:0008006" key="17">
    <source>
        <dbReference type="Google" id="ProtNLM"/>
    </source>
</evidence>
<evidence type="ECO:0000313" key="15">
    <source>
        <dbReference type="EMBL" id="KAF2151134.1"/>
    </source>
</evidence>
<dbReference type="InterPro" id="IPR003034">
    <property type="entry name" value="SAP_dom"/>
</dbReference>
<gene>
    <name evidence="15" type="ORF">K461DRAFT_227878</name>
</gene>
<evidence type="ECO:0000259" key="13">
    <source>
        <dbReference type="PROSITE" id="PS51044"/>
    </source>
</evidence>
<evidence type="ECO:0000256" key="4">
    <source>
        <dbReference type="ARBA" id="ARBA00022679"/>
    </source>
</evidence>
<feature type="domain" description="PINIT" evidence="14">
    <location>
        <begin position="107"/>
        <end position="266"/>
    </location>
</feature>
<keyword evidence="5" id="KW-0479">Metal-binding</keyword>
<dbReference type="InterPro" id="IPR036361">
    <property type="entry name" value="SAP_dom_sf"/>
</dbReference>
<evidence type="ECO:0000259" key="12">
    <source>
        <dbReference type="PROSITE" id="PS50800"/>
    </source>
</evidence>
<sequence>MALTDLSTARQSTVNRLKGLLNQDLKEICRQENLQVSGVKAQLQGRITQFMDDAINRRDLQTFERLRFRVMNKGATPPPGYTGTDASGTTVSMNSTSARPPGHYDRPSLPPPSGQRTHASVPKQLTFKASPFYTIQDHITRMTELPMMPQNRHSISVAVPLTDNVCERLRADSRLRVMLYCAPHPTDLQPYQVLRDIGFPSQIEVKMNQEDVKHNYKGLKNKPGTTKPVDLTSFLRKQPHYPNNLQINYALNSVGYSLVVNLVHKASAEDLTEKVRRGRAITKDTVLREMSRKARDPDIEATSYVMSLKDPVSTMRMDVPVRSTVCTHSQCFDALSFIQLQEQAPTWTCPICSKVISYEALALDHYVLDILNNTSKSVDQVVIEPEGAWREVNQNEDNQRDRNQARAAYDDDSDDDLVEIRDVKSGASQQNGAGQMSIPGLSQHMTPPLSSREASVSQNSRNKRPSAVIDLTMSDDDEPPRPAKRPTVATSYNTPSSNSDKSQDIQHRSMPTTLYTGFATMRSPQSAQATSPRPPDINGQSARHSPWPANYAMYGANPWNGGQYPHQQ</sequence>
<feature type="region of interest" description="Disordered" evidence="11">
    <location>
        <begin position="73"/>
        <end position="122"/>
    </location>
</feature>
<comment type="pathway">
    <text evidence="2">Protein modification; protein sumoylation.</text>
</comment>
<evidence type="ECO:0000256" key="1">
    <source>
        <dbReference type="ARBA" id="ARBA00004123"/>
    </source>
</evidence>
<dbReference type="PROSITE" id="PS51044">
    <property type="entry name" value="ZF_SP_RING"/>
    <property type="match status" value="1"/>
</dbReference>
<dbReference type="GO" id="GO:0008270">
    <property type="term" value="F:zinc ion binding"/>
    <property type="evidence" value="ECO:0007669"/>
    <property type="project" value="UniProtKB-KW"/>
</dbReference>
<keyword evidence="9" id="KW-0539">Nucleus</keyword>
<dbReference type="Gene3D" id="3.30.40.10">
    <property type="entry name" value="Zinc/RING finger domain, C3HC4 (zinc finger)"/>
    <property type="match status" value="1"/>
</dbReference>
<evidence type="ECO:0000256" key="3">
    <source>
        <dbReference type="ARBA" id="ARBA00005383"/>
    </source>
</evidence>
<evidence type="ECO:0000313" key="16">
    <source>
        <dbReference type="Proteomes" id="UP000799439"/>
    </source>
</evidence>
<accession>A0A9P4IY97</accession>
<comment type="subcellular location">
    <subcellularLocation>
        <location evidence="1">Nucleus</location>
    </subcellularLocation>
</comment>
<proteinExistence type="inferred from homology"/>
<feature type="region of interest" description="Disordered" evidence="11">
    <location>
        <begin position="393"/>
        <end position="568"/>
    </location>
</feature>
<feature type="domain" description="SP-RING-type" evidence="13">
    <location>
        <begin position="295"/>
        <end position="380"/>
    </location>
</feature>
<keyword evidence="7" id="KW-0833">Ubl conjugation pathway</keyword>
<keyword evidence="16" id="KW-1185">Reference proteome</keyword>
<dbReference type="InterPro" id="IPR023321">
    <property type="entry name" value="PINIT"/>
</dbReference>
<evidence type="ECO:0000256" key="11">
    <source>
        <dbReference type="SAM" id="MobiDB-lite"/>
    </source>
</evidence>
<evidence type="ECO:0000256" key="8">
    <source>
        <dbReference type="ARBA" id="ARBA00022833"/>
    </source>
</evidence>
<dbReference type="Pfam" id="PF02891">
    <property type="entry name" value="zf-MIZ"/>
    <property type="match status" value="1"/>
</dbReference>
<evidence type="ECO:0000259" key="14">
    <source>
        <dbReference type="PROSITE" id="PS51466"/>
    </source>
</evidence>
<evidence type="ECO:0000256" key="6">
    <source>
        <dbReference type="ARBA" id="ARBA00022771"/>
    </source>
</evidence>
<dbReference type="Proteomes" id="UP000799439">
    <property type="component" value="Unassembled WGS sequence"/>
</dbReference>
<comment type="similarity">
    <text evidence="3">Belongs to the PIAS family.</text>
</comment>
<dbReference type="Gene3D" id="2.60.120.780">
    <property type="entry name" value="PINIT domain"/>
    <property type="match status" value="1"/>
</dbReference>
<organism evidence="15 16">
    <name type="scientific">Myriangium duriaei CBS 260.36</name>
    <dbReference type="NCBI Taxonomy" id="1168546"/>
    <lineage>
        <taxon>Eukaryota</taxon>
        <taxon>Fungi</taxon>
        <taxon>Dikarya</taxon>
        <taxon>Ascomycota</taxon>
        <taxon>Pezizomycotina</taxon>
        <taxon>Dothideomycetes</taxon>
        <taxon>Dothideomycetidae</taxon>
        <taxon>Myriangiales</taxon>
        <taxon>Myriangiaceae</taxon>
        <taxon>Myriangium</taxon>
    </lineage>
</organism>
<feature type="compositionally biased region" description="Polar residues" evidence="11">
    <location>
        <begin position="443"/>
        <end position="460"/>
    </location>
</feature>
<dbReference type="GO" id="GO:0061665">
    <property type="term" value="F:SUMO ligase activity"/>
    <property type="evidence" value="ECO:0007669"/>
    <property type="project" value="TreeGrafter"/>
</dbReference>
<dbReference type="InterPro" id="IPR038654">
    <property type="entry name" value="PINIT_sf"/>
</dbReference>
<keyword evidence="4" id="KW-0808">Transferase</keyword>
<dbReference type="Gene3D" id="1.10.720.30">
    <property type="entry name" value="SAP domain"/>
    <property type="match status" value="1"/>
</dbReference>
<dbReference type="AlphaFoldDB" id="A0A9P4IY97"/>